<feature type="region of interest" description="Disordered" evidence="3">
    <location>
        <begin position="145"/>
        <end position="170"/>
    </location>
</feature>
<sequence length="503" mass="54089">MRTFSHYAAVDPDRVAIVDEAGEITYGALKAEANRLSGGLLSAGVQPGESIAGLLPNGRHIVLAERAVTQLPLYFTPLNWHLTAPELAYVLRDANATVLLTVEAFRPLALAAAAEAGLAPDRVVVLDGTPTLTAGIGTDEPAGRGAGQRMLYTSGTTGRPKGVRRPLPGGTPEEAAAVVVARARLYHADHEDGRYLSVAPMYHAAPLAYAVQALEVGHTVRILSRWDARTALRAIEDDRITWTYVVPLMFGQWLAVDPAERGAADVSSLRSVVHTAAPCPVPVKRAMIEWLGPIIHEIYGGTEGSATFIDAEDWLTHPGSVGRARKGVALRIVDQDGRDLPSGEIGQVYFANAAMAFEYHRDPAKTAASTDAGYTSLGDIGYLDADGYLFLCDRGADTIISGGVNIYPAEIEQALAGHPDVLDACVVGAPDPEWGERVHAVVVLRDGAVTDAEAIREYLRDHLAGFKVPRTIEFRDAVPRSDVGKLLRRVLREELWEGRVERI</sequence>
<evidence type="ECO:0000313" key="6">
    <source>
        <dbReference type="EMBL" id="TDV56530.1"/>
    </source>
</evidence>
<dbReference type="FunFam" id="3.30.300.30:FF:000008">
    <property type="entry name" value="2,3-dihydroxybenzoate-AMP ligase"/>
    <property type="match status" value="1"/>
</dbReference>
<evidence type="ECO:0000256" key="1">
    <source>
        <dbReference type="ARBA" id="ARBA00006432"/>
    </source>
</evidence>
<dbReference type="InterPro" id="IPR050237">
    <property type="entry name" value="ATP-dep_AMP-bd_enzyme"/>
</dbReference>
<evidence type="ECO:0000313" key="7">
    <source>
        <dbReference type="Proteomes" id="UP000294927"/>
    </source>
</evidence>
<feature type="domain" description="AMP-binding enzyme C-terminal" evidence="5">
    <location>
        <begin position="410"/>
        <end position="485"/>
    </location>
</feature>
<dbReference type="OrthoDB" id="9803968at2"/>
<dbReference type="PANTHER" id="PTHR43767">
    <property type="entry name" value="LONG-CHAIN-FATTY-ACID--COA LIGASE"/>
    <property type="match status" value="1"/>
</dbReference>
<name>A0A4R7W1S4_9PSEU</name>
<dbReference type="InterPro" id="IPR045851">
    <property type="entry name" value="AMP-bd_C_sf"/>
</dbReference>
<feature type="domain" description="AMP-dependent synthetase/ligase" evidence="4">
    <location>
        <begin position="5"/>
        <end position="359"/>
    </location>
</feature>
<dbReference type="GO" id="GO:0016878">
    <property type="term" value="F:acid-thiol ligase activity"/>
    <property type="evidence" value="ECO:0007669"/>
    <property type="project" value="UniProtKB-ARBA"/>
</dbReference>
<dbReference type="PANTHER" id="PTHR43767:SF1">
    <property type="entry name" value="NONRIBOSOMAL PEPTIDE SYNTHASE PES1 (EUROFUNG)-RELATED"/>
    <property type="match status" value="1"/>
</dbReference>
<keyword evidence="7" id="KW-1185">Reference proteome</keyword>
<organism evidence="6 7">
    <name type="scientific">Actinophytocola oryzae</name>
    <dbReference type="NCBI Taxonomy" id="502181"/>
    <lineage>
        <taxon>Bacteria</taxon>
        <taxon>Bacillati</taxon>
        <taxon>Actinomycetota</taxon>
        <taxon>Actinomycetes</taxon>
        <taxon>Pseudonocardiales</taxon>
        <taxon>Pseudonocardiaceae</taxon>
    </lineage>
</organism>
<reference evidence="6 7" key="1">
    <citation type="submission" date="2019-03" db="EMBL/GenBank/DDBJ databases">
        <title>Genomic Encyclopedia of Archaeal and Bacterial Type Strains, Phase II (KMG-II): from individual species to whole genera.</title>
        <authorList>
            <person name="Goeker M."/>
        </authorList>
    </citation>
    <scope>NUCLEOTIDE SEQUENCE [LARGE SCALE GENOMIC DNA]</scope>
    <source>
        <strain evidence="6 7">DSM 45499</strain>
    </source>
</reference>
<keyword evidence="2" id="KW-0436">Ligase</keyword>
<evidence type="ECO:0000259" key="5">
    <source>
        <dbReference type="Pfam" id="PF13193"/>
    </source>
</evidence>
<comment type="caution">
    <text evidence="6">The sequence shown here is derived from an EMBL/GenBank/DDBJ whole genome shotgun (WGS) entry which is preliminary data.</text>
</comment>
<proteinExistence type="inferred from homology"/>
<dbReference type="EMBL" id="SOCP01000002">
    <property type="protein sequence ID" value="TDV56530.1"/>
    <property type="molecule type" value="Genomic_DNA"/>
</dbReference>
<dbReference type="InterPro" id="IPR020845">
    <property type="entry name" value="AMP-binding_CS"/>
</dbReference>
<dbReference type="PROSITE" id="PS00455">
    <property type="entry name" value="AMP_BINDING"/>
    <property type="match status" value="1"/>
</dbReference>
<accession>A0A4R7W1S4</accession>
<dbReference type="Pfam" id="PF00501">
    <property type="entry name" value="AMP-binding"/>
    <property type="match status" value="1"/>
</dbReference>
<evidence type="ECO:0000256" key="3">
    <source>
        <dbReference type="SAM" id="MobiDB-lite"/>
    </source>
</evidence>
<evidence type="ECO:0000256" key="2">
    <source>
        <dbReference type="ARBA" id="ARBA00022598"/>
    </source>
</evidence>
<dbReference type="AlphaFoldDB" id="A0A4R7W1S4"/>
<dbReference type="RefSeq" id="WP_133901760.1">
    <property type="nucleotide sequence ID" value="NZ_SOCP01000002.1"/>
</dbReference>
<dbReference type="Proteomes" id="UP000294927">
    <property type="component" value="Unassembled WGS sequence"/>
</dbReference>
<dbReference type="InterPro" id="IPR042099">
    <property type="entry name" value="ANL_N_sf"/>
</dbReference>
<dbReference type="Gene3D" id="3.30.300.30">
    <property type="match status" value="1"/>
</dbReference>
<dbReference type="InterPro" id="IPR025110">
    <property type="entry name" value="AMP-bd_C"/>
</dbReference>
<evidence type="ECO:0000259" key="4">
    <source>
        <dbReference type="Pfam" id="PF00501"/>
    </source>
</evidence>
<dbReference type="SUPFAM" id="SSF56801">
    <property type="entry name" value="Acetyl-CoA synthetase-like"/>
    <property type="match status" value="1"/>
</dbReference>
<comment type="similarity">
    <text evidence="1">Belongs to the ATP-dependent AMP-binding enzyme family.</text>
</comment>
<dbReference type="Pfam" id="PF13193">
    <property type="entry name" value="AMP-binding_C"/>
    <property type="match status" value="1"/>
</dbReference>
<gene>
    <name evidence="6" type="ORF">CLV71_102597</name>
</gene>
<dbReference type="Gene3D" id="3.40.50.12780">
    <property type="entry name" value="N-terminal domain of ligase-like"/>
    <property type="match status" value="1"/>
</dbReference>
<dbReference type="InterPro" id="IPR000873">
    <property type="entry name" value="AMP-dep_synth/lig_dom"/>
</dbReference>
<protein>
    <submittedName>
        <fullName evidence="6">Long-chain acyl-CoA synthetase</fullName>
    </submittedName>
</protein>